<dbReference type="InterPro" id="IPR005094">
    <property type="entry name" value="Endonuclease_MobA/VirD2"/>
</dbReference>
<gene>
    <name evidence="2" type="ORF">K8352_16125</name>
</gene>
<name>A0AAE3EXQ7_9FLAO</name>
<keyword evidence="3" id="KW-1185">Reference proteome</keyword>
<evidence type="ECO:0000259" key="1">
    <source>
        <dbReference type="Pfam" id="PF03432"/>
    </source>
</evidence>
<feature type="domain" description="MobA/VirD2-like nuclease" evidence="1">
    <location>
        <begin position="53"/>
        <end position="145"/>
    </location>
</feature>
<proteinExistence type="predicted"/>
<organism evidence="2 3">
    <name type="scientific">Cerina litoralis</name>
    <dbReference type="NCBI Taxonomy" id="2874477"/>
    <lineage>
        <taxon>Bacteria</taxon>
        <taxon>Pseudomonadati</taxon>
        <taxon>Bacteroidota</taxon>
        <taxon>Flavobacteriia</taxon>
        <taxon>Flavobacteriales</taxon>
        <taxon>Flavobacteriaceae</taxon>
        <taxon>Cerina</taxon>
    </lineage>
</organism>
<evidence type="ECO:0000313" key="2">
    <source>
        <dbReference type="EMBL" id="MCG2462289.1"/>
    </source>
</evidence>
<dbReference type="EMBL" id="JAIRBC010000028">
    <property type="protein sequence ID" value="MCG2462289.1"/>
    <property type="molecule type" value="Genomic_DNA"/>
</dbReference>
<dbReference type="Proteomes" id="UP001200642">
    <property type="component" value="Unassembled WGS sequence"/>
</dbReference>
<reference evidence="2" key="1">
    <citation type="submission" date="2023-02" db="EMBL/GenBank/DDBJ databases">
        <title>Genome of Flavobacteriaceae gen. nov. sp. strain F89.</title>
        <authorList>
            <person name="Wang Y."/>
        </authorList>
    </citation>
    <scope>NUCLEOTIDE SEQUENCE</scope>
    <source>
        <strain evidence="2">F89</strain>
    </source>
</reference>
<sequence>MIARILYRNNVQGVLKYVLGKDQSTILGFQNTYSDTDTDKKFFGRVLYHLGNRHGSERRYVHISINLPRGERLNNKDFFELSKAYMQHMGYGEQPYIVVRHHDTKHQHVHIVSTTIKEDCLQINLSNDFKRNVATQKYLEKQFSLSPSPETKHDKELPIFEMPQFKNQDVNGVKFYIQDIVNNTIQKYKVRSFKELAEILRPHHIQVKTVEHNGRKGVSFGIEIKNGYRSRFINGYTVHPQLSGPKLQKVFELNQKSKLLPMVKKRLEKQLRTTYSLFRTINPKDLPDILKLHQNLDCRLSYNENGKAVDFTIYDKSGYVLTSKEIADDIGIRENQELFESEYTRMHEESEQLQLEMQRCIREAYRNTYQATRNKTLYSEHIDRMPIMSIITEMAKLERSKFLIKYMHTDKEKLGDLIQAQFDIVKDKLYTTESAREEQKLNEKAELIKQVIAKQFFEPTKQTGVLHELIHSLGTRYDNGTLTYTNSQKHKVNLDIGTIPVPNKIDFYASPGFVRENEKVLDGLLNDRTEKEIKPSPTAIFLPLMFPNLYKAMAPIYRQRFDKLTLKTYHKYAERMHVPFEKSPKDYIEFFNAKGFHFERREEKLCIASIYSKEPVSVPFPKKTQAYLESSNDLNKILNNQTETLADIKTDGQDNLKSLWSAHLIERGQYQKAAYLYVLEGVTPNLPLQIMEHHMENGFKEALVAVSRKQVDAEQGCLLRRSAYALSSFLGGKSFKEEEPFNGFKDEMTDWSKYKGRGLSI</sequence>
<evidence type="ECO:0000313" key="3">
    <source>
        <dbReference type="Proteomes" id="UP001200642"/>
    </source>
</evidence>
<dbReference type="AlphaFoldDB" id="A0AAE3EXQ7"/>
<dbReference type="RefSeq" id="WP_317903429.1">
    <property type="nucleotide sequence ID" value="NZ_JAIRBC010000028.1"/>
</dbReference>
<accession>A0AAE3EXQ7</accession>
<comment type="caution">
    <text evidence="2">The sequence shown here is derived from an EMBL/GenBank/DDBJ whole genome shotgun (WGS) entry which is preliminary data.</text>
</comment>
<protein>
    <submittedName>
        <fullName evidence="2">Relaxase/mobilization nuclease domain-containing protein</fullName>
    </submittedName>
</protein>
<dbReference type="Pfam" id="PF03432">
    <property type="entry name" value="Relaxase"/>
    <property type="match status" value="1"/>
</dbReference>